<dbReference type="Gene3D" id="1.10.760.10">
    <property type="entry name" value="Cytochrome c-like domain"/>
    <property type="match status" value="1"/>
</dbReference>
<dbReference type="GO" id="GO:0020037">
    <property type="term" value="F:heme binding"/>
    <property type="evidence" value="ECO:0007669"/>
    <property type="project" value="InterPro"/>
</dbReference>
<dbReference type="GO" id="GO:0009055">
    <property type="term" value="F:electron transfer activity"/>
    <property type="evidence" value="ECO:0007669"/>
    <property type="project" value="InterPro"/>
</dbReference>
<dbReference type="InterPro" id="IPR036909">
    <property type="entry name" value="Cyt_c-like_dom_sf"/>
</dbReference>
<dbReference type="SUPFAM" id="SSF46626">
    <property type="entry name" value="Cytochrome c"/>
    <property type="match status" value="1"/>
</dbReference>
<name>A0A6T9Y601_ALTMA</name>
<evidence type="ECO:0008006" key="3">
    <source>
        <dbReference type="Google" id="ProtNLM"/>
    </source>
</evidence>
<reference evidence="1 2" key="1">
    <citation type="submission" date="2020-06" db="EMBL/GenBank/DDBJ databases">
        <authorList>
            <person name="Duchaud E."/>
        </authorList>
    </citation>
    <scope>NUCLEOTIDE SEQUENCE [LARGE SCALE GENOMIC DNA]</scope>
    <source>
        <strain evidence="1">Alteromonas fortis</strain>
    </source>
</reference>
<sequence length="142" mass="15677">MYIKGNGALGMVCIAVRLIALVGGLHISVAAADTETNKTMSMISLSKEHVQHDVDPQSGLIKAEGFNLVLAHCSACHSTSLITQNAMSRERWLETIRWMQETQKLWPLGEAEPMILDYLSTWYGPKKSARRAPLPPHLLPAN</sequence>
<dbReference type="EMBL" id="LR812090">
    <property type="protein sequence ID" value="CAB9495731.1"/>
    <property type="molecule type" value="Genomic_DNA"/>
</dbReference>
<accession>A0A6T9Y601</accession>
<dbReference type="AlphaFoldDB" id="A0A6T9Y601"/>
<gene>
    <name evidence="1" type="ORF">ALFOR1_70098</name>
</gene>
<evidence type="ECO:0000313" key="2">
    <source>
        <dbReference type="Proteomes" id="UP000509458"/>
    </source>
</evidence>
<protein>
    <recommendedName>
        <fullName evidence="3">Sulfite dehydrogenase (Cytochrome) subunit SorB</fullName>
    </recommendedName>
</protein>
<proteinExistence type="predicted"/>
<evidence type="ECO:0000313" key="1">
    <source>
        <dbReference type="EMBL" id="CAB9495731.1"/>
    </source>
</evidence>
<dbReference type="Proteomes" id="UP000509458">
    <property type="component" value="Chromosome"/>
</dbReference>
<organism evidence="1 2">
    <name type="scientific">Alteromonas macleodii</name>
    <name type="common">Pseudoalteromonas macleodii</name>
    <dbReference type="NCBI Taxonomy" id="28108"/>
    <lineage>
        <taxon>Bacteria</taxon>
        <taxon>Pseudomonadati</taxon>
        <taxon>Pseudomonadota</taxon>
        <taxon>Gammaproteobacteria</taxon>
        <taxon>Alteromonadales</taxon>
        <taxon>Alteromonadaceae</taxon>
        <taxon>Alteromonas/Salinimonas group</taxon>
        <taxon>Alteromonas</taxon>
    </lineage>
</organism>